<evidence type="ECO:0000313" key="2">
    <source>
        <dbReference type="Proteomes" id="UP000305067"/>
    </source>
</evidence>
<feature type="non-terminal residue" evidence="1">
    <location>
        <position position="1"/>
    </location>
</feature>
<organism evidence="1 2">
    <name type="scientific">Pterulicium gracile</name>
    <dbReference type="NCBI Taxonomy" id="1884261"/>
    <lineage>
        <taxon>Eukaryota</taxon>
        <taxon>Fungi</taxon>
        <taxon>Dikarya</taxon>
        <taxon>Basidiomycota</taxon>
        <taxon>Agaricomycotina</taxon>
        <taxon>Agaricomycetes</taxon>
        <taxon>Agaricomycetidae</taxon>
        <taxon>Agaricales</taxon>
        <taxon>Pleurotineae</taxon>
        <taxon>Pterulaceae</taxon>
        <taxon>Pterulicium</taxon>
    </lineage>
</organism>
<dbReference type="GO" id="GO:0003676">
    <property type="term" value="F:nucleic acid binding"/>
    <property type="evidence" value="ECO:0007669"/>
    <property type="project" value="InterPro"/>
</dbReference>
<keyword evidence="2" id="KW-1185">Reference proteome</keyword>
<dbReference type="AlphaFoldDB" id="A0A5C3QJ23"/>
<name>A0A5C3QJ23_9AGAR</name>
<dbReference type="OrthoDB" id="2266637at2759"/>
<evidence type="ECO:0008006" key="3">
    <source>
        <dbReference type="Google" id="ProtNLM"/>
    </source>
</evidence>
<reference evidence="1 2" key="1">
    <citation type="journal article" date="2019" name="Nat. Ecol. Evol.">
        <title>Megaphylogeny resolves global patterns of mushroom evolution.</title>
        <authorList>
            <person name="Varga T."/>
            <person name="Krizsan K."/>
            <person name="Foldi C."/>
            <person name="Dima B."/>
            <person name="Sanchez-Garcia M."/>
            <person name="Sanchez-Ramirez S."/>
            <person name="Szollosi G.J."/>
            <person name="Szarkandi J.G."/>
            <person name="Papp V."/>
            <person name="Albert L."/>
            <person name="Andreopoulos W."/>
            <person name="Angelini C."/>
            <person name="Antonin V."/>
            <person name="Barry K.W."/>
            <person name="Bougher N.L."/>
            <person name="Buchanan P."/>
            <person name="Buyck B."/>
            <person name="Bense V."/>
            <person name="Catcheside P."/>
            <person name="Chovatia M."/>
            <person name="Cooper J."/>
            <person name="Damon W."/>
            <person name="Desjardin D."/>
            <person name="Finy P."/>
            <person name="Geml J."/>
            <person name="Haridas S."/>
            <person name="Hughes K."/>
            <person name="Justo A."/>
            <person name="Karasinski D."/>
            <person name="Kautmanova I."/>
            <person name="Kiss B."/>
            <person name="Kocsube S."/>
            <person name="Kotiranta H."/>
            <person name="LaButti K.M."/>
            <person name="Lechner B.E."/>
            <person name="Liimatainen K."/>
            <person name="Lipzen A."/>
            <person name="Lukacs Z."/>
            <person name="Mihaltcheva S."/>
            <person name="Morgado L.N."/>
            <person name="Niskanen T."/>
            <person name="Noordeloos M.E."/>
            <person name="Ohm R.A."/>
            <person name="Ortiz-Santana B."/>
            <person name="Ovrebo C."/>
            <person name="Racz N."/>
            <person name="Riley R."/>
            <person name="Savchenko A."/>
            <person name="Shiryaev A."/>
            <person name="Soop K."/>
            <person name="Spirin V."/>
            <person name="Szebenyi C."/>
            <person name="Tomsovsky M."/>
            <person name="Tulloss R.E."/>
            <person name="Uehling J."/>
            <person name="Grigoriev I.V."/>
            <person name="Vagvolgyi C."/>
            <person name="Papp T."/>
            <person name="Martin F.M."/>
            <person name="Miettinen O."/>
            <person name="Hibbett D.S."/>
            <person name="Nagy L.G."/>
        </authorList>
    </citation>
    <scope>NUCLEOTIDE SEQUENCE [LARGE SCALE GENOMIC DNA]</scope>
    <source>
        <strain evidence="1 2">CBS 309.79</strain>
    </source>
</reference>
<dbReference type="InterPro" id="IPR036397">
    <property type="entry name" value="RNaseH_sf"/>
</dbReference>
<protein>
    <recommendedName>
        <fullName evidence="3">Tc1-like transposase DDE domain-containing protein</fullName>
    </recommendedName>
</protein>
<dbReference type="Gene3D" id="3.30.420.10">
    <property type="entry name" value="Ribonuclease H-like superfamily/Ribonuclease H"/>
    <property type="match status" value="1"/>
</dbReference>
<evidence type="ECO:0000313" key="1">
    <source>
        <dbReference type="EMBL" id="TFL00239.1"/>
    </source>
</evidence>
<sequence>LIFLPPYSPNFNPIEESFSCAYLRWHYCQFQNSETPELDLELACYAAVTPDKVRGWFSHSGYI</sequence>
<dbReference type="EMBL" id="ML178829">
    <property type="protein sequence ID" value="TFL00239.1"/>
    <property type="molecule type" value="Genomic_DNA"/>
</dbReference>
<accession>A0A5C3QJ23</accession>
<proteinExistence type="predicted"/>
<gene>
    <name evidence="1" type="ORF">BDV98DRAFT_509346</name>
</gene>
<dbReference type="Proteomes" id="UP000305067">
    <property type="component" value="Unassembled WGS sequence"/>
</dbReference>
<dbReference type="STRING" id="1884261.A0A5C3QJ23"/>